<organismHost>
    <name type="scientific">Ornithodoros</name>
    <name type="common">relapsing fever ticks</name>
    <dbReference type="NCBI Taxonomy" id="6937"/>
</organismHost>
<dbReference type="EMBL" id="MN641876">
    <property type="protein sequence ID" value="QII88784.1"/>
    <property type="molecule type" value="Genomic_DNA"/>
</dbReference>
<keyword evidence="1" id="KW-0472">Membrane</keyword>
<feature type="transmembrane region" description="Helical" evidence="1">
    <location>
        <begin position="278"/>
        <end position="298"/>
    </location>
</feature>
<keyword evidence="1" id="KW-1133">Transmembrane helix</keyword>
<proteinExistence type="predicted"/>
<feature type="transmembrane region" description="Helical" evidence="1">
    <location>
        <begin position="15"/>
        <end position="33"/>
    </location>
</feature>
<accession>A0A6G7KTU9</accession>
<organism evidence="2">
    <name type="scientific">African swine fever virus</name>
    <name type="common">ASFV</name>
    <dbReference type="NCBI Taxonomy" id="10497"/>
    <lineage>
        <taxon>Viruses</taxon>
        <taxon>Varidnaviria</taxon>
        <taxon>Bamfordvirae</taxon>
        <taxon>Nucleocytoviricota</taxon>
        <taxon>Pokkesviricetes</taxon>
        <taxon>Asfuvirales</taxon>
        <taxon>Asfarviridae</taxon>
        <taxon>Asfivirus</taxon>
        <taxon>Asfivirus haemorrhagiae</taxon>
    </lineage>
</organism>
<sequence length="299" mass="36637">MFSYKHCNKRKQKKIFLLYFLYIGIYYAQRSVLHRLYMLRSMSYYKAKKLRYCLSFKMQNMYEPFLPVPMQRLYGCMLQIQSFWCKNVSGIPVCSSTNTKSRRRWKMLVLLLQRMCRVQKYTPATKKNLCCFKLLYCYKKPLQMLCKKVLQPCKRNMLYNYFKEKFLLPRLQTQIYLCRILSHAFVLQSIPVQIYYHQYYLLQVCPLPYRMVQQALQSYKMQTALWPIRILFICLLYRILYMLASLSLHLFASAIWAFHFRFAWRWELYKFLQKILGLLWTPFIPQTIFQLLLFRLLLL</sequence>
<reference evidence="2" key="1">
    <citation type="submission" date="2019-11" db="EMBL/GenBank/DDBJ databases">
        <authorList>
            <person name="Ndlovu S.S."/>
            <person name="Carulei O."/>
        </authorList>
    </citation>
    <scope>NUCLEOTIDE SEQUENCE [LARGE SCALE GENOMIC DNA]</scope>
    <source>
        <strain evidence="2">RSA_W1_1999</strain>
    </source>
</reference>
<protein>
    <submittedName>
        <fullName evidence="2">PC312R</fullName>
    </submittedName>
</protein>
<organismHost>
    <name type="scientific">Potamochoerus larvatus</name>
    <name type="common">Bushpig</name>
    <dbReference type="NCBI Taxonomy" id="273792"/>
</organismHost>
<organismHost>
    <name type="scientific">Ornithodoros moubata</name>
    <name type="common">Soft tick</name>
    <name type="synonym">Argasid tick</name>
    <dbReference type="NCBI Taxonomy" id="6938"/>
</organismHost>
<name>A0A6G7KTU9_ASF</name>
<organismHost>
    <name type="scientific">Phacochoerus africanus</name>
    <name type="common">Warthog</name>
    <dbReference type="NCBI Taxonomy" id="41426"/>
</organismHost>
<organismHost>
    <name type="scientific">Sus scrofa</name>
    <name type="common">Pig</name>
    <dbReference type="NCBI Taxonomy" id="9823"/>
</organismHost>
<keyword evidence="1" id="KW-0812">Transmembrane</keyword>
<evidence type="ECO:0000313" key="2">
    <source>
        <dbReference type="EMBL" id="QII88784.1"/>
    </source>
</evidence>
<evidence type="ECO:0000256" key="1">
    <source>
        <dbReference type="SAM" id="Phobius"/>
    </source>
</evidence>
<feature type="transmembrane region" description="Helical" evidence="1">
    <location>
        <begin position="230"/>
        <end position="258"/>
    </location>
</feature>
<gene>
    <name evidence="2" type="primary">CP312R</name>
</gene>
<organismHost>
    <name type="scientific">Phacochoerus aethiopicus</name>
    <name type="common">Warthog</name>
    <dbReference type="NCBI Taxonomy" id="85517"/>
</organismHost>